<evidence type="ECO:0000313" key="3">
    <source>
        <dbReference type="Proteomes" id="UP000599578"/>
    </source>
</evidence>
<dbReference type="InterPro" id="IPR005302">
    <property type="entry name" value="MoCF_Sase_C"/>
</dbReference>
<dbReference type="Pfam" id="PF03476">
    <property type="entry name" value="MOSC_N"/>
    <property type="match status" value="1"/>
</dbReference>
<comment type="caution">
    <text evidence="2">The sequence shown here is derived from an EMBL/GenBank/DDBJ whole genome shotgun (WGS) entry which is preliminary data.</text>
</comment>
<keyword evidence="3" id="KW-1185">Reference proteome</keyword>
<feature type="domain" description="MOSC" evidence="1">
    <location>
        <begin position="120"/>
        <end position="263"/>
    </location>
</feature>
<dbReference type="EMBL" id="BMLT01000003">
    <property type="protein sequence ID" value="GGO79627.1"/>
    <property type="molecule type" value="Genomic_DNA"/>
</dbReference>
<dbReference type="InterPro" id="IPR011037">
    <property type="entry name" value="Pyrv_Knase-like_insert_dom_sf"/>
</dbReference>
<dbReference type="SUPFAM" id="SSF141673">
    <property type="entry name" value="MOSC N-terminal domain-like"/>
    <property type="match status" value="1"/>
</dbReference>
<dbReference type="PANTHER" id="PTHR14237:SF19">
    <property type="entry name" value="MITOCHONDRIAL AMIDOXIME REDUCING COMPONENT 1"/>
    <property type="match status" value="1"/>
</dbReference>
<gene>
    <name evidence="2" type="ORF">GCM10011348_14370</name>
</gene>
<dbReference type="PANTHER" id="PTHR14237">
    <property type="entry name" value="MOLYBDOPTERIN COFACTOR SULFURASE MOSC"/>
    <property type="match status" value="1"/>
</dbReference>
<evidence type="ECO:0000259" key="1">
    <source>
        <dbReference type="PROSITE" id="PS51340"/>
    </source>
</evidence>
<dbReference type="PROSITE" id="PS51340">
    <property type="entry name" value="MOSC"/>
    <property type="match status" value="1"/>
</dbReference>
<dbReference type="GO" id="GO:0030170">
    <property type="term" value="F:pyridoxal phosphate binding"/>
    <property type="evidence" value="ECO:0007669"/>
    <property type="project" value="InterPro"/>
</dbReference>
<organism evidence="2 3">
    <name type="scientific">Marinobacterium nitratireducens</name>
    <dbReference type="NCBI Taxonomy" id="518897"/>
    <lineage>
        <taxon>Bacteria</taxon>
        <taxon>Pseudomonadati</taxon>
        <taxon>Pseudomonadota</taxon>
        <taxon>Gammaproteobacteria</taxon>
        <taxon>Oceanospirillales</taxon>
        <taxon>Oceanospirillaceae</taxon>
        <taxon>Marinobacterium</taxon>
    </lineage>
</organism>
<reference evidence="2 3" key="1">
    <citation type="journal article" date="2014" name="Int. J. Syst. Evol. Microbiol.">
        <title>Complete genome sequence of Corynebacterium casei LMG S-19264T (=DSM 44701T), isolated from a smear-ripened cheese.</title>
        <authorList>
            <consortium name="US DOE Joint Genome Institute (JGI-PGF)"/>
            <person name="Walter F."/>
            <person name="Albersmeier A."/>
            <person name="Kalinowski J."/>
            <person name="Ruckert C."/>
        </authorList>
    </citation>
    <scope>NUCLEOTIDE SEQUENCE [LARGE SCALE GENOMIC DNA]</scope>
    <source>
        <strain evidence="2 3">CGMCC 1.7286</strain>
    </source>
</reference>
<dbReference type="InterPro" id="IPR005303">
    <property type="entry name" value="MOCOS_middle"/>
</dbReference>
<evidence type="ECO:0000313" key="2">
    <source>
        <dbReference type="EMBL" id="GGO79627.1"/>
    </source>
</evidence>
<dbReference type="RefSeq" id="WP_188859883.1">
    <property type="nucleotide sequence ID" value="NZ_BMLT01000003.1"/>
</dbReference>
<name>A0A917ZBQ1_9GAMM</name>
<dbReference type="Proteomes" id="UP000599578">
    <property type="component" value="Unassembled WGS sequence"/>
</dbReference>
<protein>
    <recommendedName>
        <fullName evidence="1">MOSC domain-containing protein</fullName>
    </recommendedName>
</protein>
<sequence length="264" mass="29390">MIRLSSLHIYPIKSTAGIGLERAFVERAGLAFDRRFVLTDNDGQFLTARRHPRLLQVRATPTSDGLVLSATGCSDLRLRYDDFPAAYRTISVWNDQIEGQHCSDSADRWFSEWLGLECSLRYFGTRSSRQTDRAPLSPVAFADGYPLLLIGEASLADLNSRLPAPVAMAQFRPNLVISGSDAFAEDSWRRIRIGSLELEPVKPCARCVLTTIDPVTAERHPRQEPLRTLTGYRRDSEGQVNFGQNLVPLGEGVLEVGMEVEILA</sequence>
<accession>A0A917ZBQ1</accession>
<dbReference type="SUPFAM" id="SSF50800">
    <property type="entry name" value="PK beta-barrel domain-like"/>
    <property type="match status" value="1"/>
</dbReference>
<dbReference type="GO" id="GO:0003824">
    <property type="term" value="F:catalytic activity"/>
    <property type="evidence" value="ECO:0007669"/>
    <property type="project" value="InterPro"/>
</dbReference>
<proteinExistence type="predicted"/>
<dbReference type="AlphaFoldDB" id="A0A917ZBQ1"/>
<dbReference type="GO" id="GO:0030151">
    <property type="term" value="F:molybdenum ion binding"/>
    <property type="evidence" value="ECO:0007669"/>
    <property type="project" value="InterPro"/>
</dbReference>
<dbReference type="Pfam" id="PF03473">
    <property type="entry name" value="MOSC"/>
    <property type="match status" value="1"/>
</dbReference>